<feature type="region of interest" description="Disordered" evidence="1">
    <location>
        <begin position="1"/>
        <end position="35"/>
    </location>
</feature>
<accession>A0A5K1I915</accession>
<gene>
    <name evidence="2" type="ORF">HALO32_02854</name>
</gene>
<organism evidence="2 3">
    <name type="scientific">Halomonas lysinitropha</name>
    <dbReference type="NCBI Taxonomy" id="2607506"/>
    <lineage>
        <taxon>Bacteria</taxon>
        <taxon>Pseudomonadati</taxon>
        <taxon>Pseudomonadota</taxon>
        <taxon>Gammaproteobacteria</taxon>
        <taxon>Oceanospirillales</taxon>
        <taxon>Halomonadaceae</taxon>
        <taxon>Halomonas</taxon>
    </lineage>
</organism>
<evidence type="ECO:0000256" key="1">
    <source>
        <dbReference type="SAM" id="MobiDB-lite"/>
    </source>
</evidence>
<dbReference type="Pfam" id="PF13148">
    <property type="entry name" value="DUF3987"/>
    <property type="match status" value="1"/>
</dbReference>
<evidence type="ECO:0000313" key="2">
    <source>
        <dbReference type="EMBL" id="VVZ96747.1"/>
    </source>
</evidence>
<dbReference type="AlphaFoldDB" id="A0A5K1I915"/>
<sequence length="507" mass="54807">MTTAAVKQQGEKPPEPASRIELKPLPLAEPETPPDYPLEALGTLLGEAAERLAYYVQTPPGMAGQSVLAAAALAVQGQVDVARGNIGRGPVSLFCMTVAGSGERKSSLDALALAPIRDLEAEKRQGHPEELAAYRAAREVWEMRRESLINAARPKGKQPMSEAQGTDLQETLAMIDAEEPQAPPMPNLTFSEPTSEGIYRHLQHSHPSAGLFSDEGVGFFGGHGMSEEGRGRTVAMVSKLWDGAPITRTRGTAGESGILAGRRLSAHLMLQPIVAAQVLGDPLLQGQGFLARFLIVQEPSLVGQRLLKGRDPTKGPHHDPVIGRYWAALSEVIRNPLEVDDNGALSPRLARIEGEAFDAWARLHDGIEWQIRPEGRFREVQAFASKAADNAARIATVLALVEGFQAPAVEHIERAGRLVAYYLESMAIRTAEAQQDAEEMKARDLLEWIKGHGGELHAADFKRLPSAYRSAKKARPLLGFLVDAGHLQIASSSPRGQPASWRLTGEV</sequence>
<feature type="compositionally biased region" description="Basic and acidic residues" evidence="1">
    <location>
        <begin position="9"/>
        <end position="22"/>
    </location>
</feature>
<proteinExistence type="predicted"/>
<keyword evidence="3" id="KW-1185">Reference proteome</keyword>
<reference evidence="2 3" key="1">
    <citation type="submission" date="2019-09" db="EMBL/GenBank/DDBJ databases">
        <authorList>
            <person name="Criscuolo A."/>
        </authorList>
    </citation>
    <scope>NUCLEOTIDE SEQUENCE [LARGE SCALE GENOMIC DNA]</scope>
    <source>
        <strain evidence="3">3(2)</strain>
    </source>
</reference>
<dbReference type="InterPro" id="IPR025048">
    <property type="entry name" value="DUF3987"/>
</dbReference>
<dbReference type="Proteomes" id="UP000326725">
    <property type="component" value="Unassembled WGS sequence"/>
</dbReference>
<evidence type="ECO:0000313" key="3">
    <source>
        <dbReference type="Proteomes" id="UP000326725"/>
    </source>
</evidence>
<evidence type="ECO:0008006" key="4">
    <source>
        <dbReference type="Google" id="ProtNLM"/>
    </source>
</evidence>
<protein>
    <recommendedName>
        <fullName evidence="4">DUF3987 domain-containing protein</fullName>
    </recommendedName>
</protein>
<dbReference type="RefSeq" id="WP_151444541.1">
    <property type="nucleotide sequence ID" value="NZ_CABVOU010000039.1"/>
</dbReference>
<dbReference type="EMBL" id="CABVOU010000039">
    <property type="protein sequence ID" value="VVZ96747.1"/>
    <property type="molecule type" value="Genomic_DNA"/>
</dbReference>
<name>A0A5K1I915_9GAMM</name>